<sequence>MADNKQPQLNGGYYGPAVPPPAQPRPRHNRSRSCCCCLLSFFWKLLVSLIFLAGFAVLIFFLIIQPHAFKFYVNEANLTKFDYTNNTLHYNMVLNFTARNPNKELNIYYDKVEARAFYEGSRFANVDVITHMNSFRQYKKSSDSMSGVFLGQQLLMLNNDQVSEFNKDKSVEVYDIYVKLYFTIRFRLGNVILNGIDFHPKVKCHLKVPLSSKNTTTTFTRLLVPTKCDVDLY</sequence>
<evidence type="ECO:0000313" key="5">
    <source>
        <dbReference type="EMBL" id="PNX89367.1"/>
    </source>
</evidence>
<comment type="caution">
    <text evidence="5">The sequence shown here is derived from an EMBL/GenBank/DDBJ whole genome shotgun (WGS) entry which is preliminary data.</text>
</comment>
<feature type="region of interest" description="Disordered" evidence="3">
    <location>
        <begin position="1"/>
        <end position="25"/>
    </location>
</feature>
<name>A0A2K3MF06_TRIPR</name>
<evidence type="ECO:0000256" key="2">
    <source>
        <dbReference type="ARBA" id="ARBA00023136"/>
    </source>
</evidence>
<dbReference type="GO" id="GO:0005886">
    <property type="term" value="C:plasma membrane"/>
    <property type="evidence" value="ECO:0007669"/>
    <property type="project" value="TreeGrafter"/>
</dbReference>
<comment type="subcellular location">
    <subcellularLocation>
        <location evidence="1">Membrane</location>
    </subcellularLocation>
</comment>
<keyword evidence="4" id="KW-1133">Transmembrane helix</keyword>
<protein>
    <submittedName>
        <fullName evidence="5">Uncharacterized protein</fullName>
    </submittedName>
</protein>
<dbReference type="AlphaFoldDB" id="A0A2K3MF06"/>
<dbReference type="PANTHER" id="PTHR31415:SF101">
    <property type="entry name" value="LATE EMBRYOGENESIS ABUNDANT PROTEIN"/>
    <property type="match status" value="1"/>
</dbReference>
<dbReference type="STRING" id="57577.A0A2K3MF06"/>
<evidence type="ECO:0000256" key="1">
    <source>
        <dbReference type="ARBA" id="ARBA00004370"/>
    </source>
</evidence>
<accession>A0A2K3MF06</accession>
<keyword evidence="4" id="KW-0812">Transmembrane</keyword>
<dbReference type="ExpressionAtlas" id="A0A2K3MF06">
    <property type="expression patterns" value="baseline"/>
</dbReference>
<organism evidence="5 6">
    <name type="scientific">Trifolium pratense</name>
    <name type="common">Red clover</name>
    <dbReference type="NCBI Taxonomy" id="57577"/>
    <lineage>
        <taxon>Eukaryota</taxon>
        <taxon>Viridiplantae</taxon>
        <taxon>Streptophyta</taxon>
        <taxon>Embryophyta</taxon>
        <taxon>Tracheophyta</taxon>
        <taxon>Spermatophyta</taxon>
        <taxon>Magnoliopsida</taxon>
        <taxon>eudicotyledons</taxon>
        <taxon>Gunneridae</taxon>
        <taxon>Pentapetalae</taxon>
        <taxon>rosids</taxon>
        <taxon>fabids</taxon>
        <taxon>Fabales</taxon>
        <taxon>Fabaceae</taxon>
        <taxon>Papilionoideae</taxon>
        <taxon>50 kb inversion clade</taxon>
        <taxon>NPAAA clade</taxon>
        <taxon>Hologalegina</taxon>
        <taxon>IRL clade</taxon>
        <taxon>Trifolieae</taxon>
        <taxon>Trifolium</taxon>
    </lineage>
</organism>
<dbReference type="Proteomes" id="UP000236291">
    <property type="component" value="Unassembled WGS sequence"/>
</dbReference>
<reference evidence="5 6" key="2">
    <citation type="journal article" date="2017" name="Front. Plant Sci.">
        <title>Gene Classification and Mining of Molecular Markers Useful in Red Clover (Trifolium pratense) Breeding.</title>
        <authorList>
            <person name="Istvanek J."/>
            <person name="Dluhosova J."/>
            <person name="Dluhos P."/>
            <person name="Patkova L."/>
            <person name="Nedelnik J."/>
            <person name="Repkova J."/>
        </authorList>
    </citation>
    <scope>NUCLEOTIDE SEQUENCE [LARGE SCALE GENOMIC DNA]</scope>
    <source>
        <strain evidence="6">cv. Tatra</strain>
        <tissue evidence="5">Young leaves</tissue>
    </source>
</reference>
<reference evidence="5 6" key="1">
    <citation type="journal article" date="2014" name="Am. J. Bot.">
        <title>Genome assembly and annotation for red clover (Trifolium pratense; Fabaceae).</title>
        <authorList>
            <person name="Istvanek J."/>
            <person name="Jaros M."/>
            <person name="Krenek A."/>
            <person name="Repkova J."/>
        </authorList>
    </citation>
    <scope>NUCLEOTIDE SEQUENCE [LARGE SCALE GENOMIC DNA]</scope>
    <source>
        <strain evidence="6">cv. Tatra</strain>
        <tissue evidence="5">Young leaves</tissue>
    </source>
</reference>
<evidence type="ECO:0000256" key="4">
    <source>
        <dbReference type="SAM" id="Phobius"/>
    </source>
</evidence>
<dbReference type="GO" id="GO:0098542">
    <property type="term" value="P:defense response to other organism"/>
    <property type="evidence" value="ECO:0007669"/>
    <property type="project" value="InterPro"/>
</dbReference>
<feature type="transmembrane region" description="Helical" evidence="4">
    <location>
        <begin position="41"/>
        <end position="64"/>
    </location>
</feature>
<evidence type="ECO:0000313" key="6">
    <source>
        <dbReference type="Proteomes" id="UP000236291"/>
    </source>
</evidence>
<dbReference type="GO" id="GO:0009506">
    <property type="term" value="C:plasmodesma"/>
    <property type="evidence" value="ECO:0007669"/>
    <property type="project" value="TreeGrafter"/>
</dbReference>
<keyword evidence="2 4" id="KW-0472">Membrane</keyword>
<dbReference type="EMBL" id="ASHM01059563">
    <property type="protein sequence ID" value="PNX89367.1"/>
    <property type="molecule type" value="Genomic_DNA"/>
</dbReference>
<evidence type="ECO:0000256" key="3">
    <source>
        <dbReference type="SAM" id="MobiDB-lite"/>
    </source>
</evidence>
<dbReference type="InterPro" id="IPR044839">
    <property type="entry name" value="NDR1-like"/>
</dbReference>
<dbReference type="PANTHER" id="PTHR31415">
    <property type="entry name" value="OS05G0367900 PROTEIN"/>
    <property type="match status" value="1"/>
</dbReference>
<proteinExistence type="predicted"/>
<gene>
    <name evidence="5" type="ORF">L195_g045486</name>
</gene>